<dbReference type="Proteomes" id="UP000479756">
    <property type="component" value="Unassembled WGS sequence"/>
</dbReference>
<feature type="transmembrane region" description="Helical" evidence="1">
    <location>
        <begin position="58"/>
        <end position="76"/>
    </location>
</feature>
<evidence type="ECO:0000313" key="2">
    <source>
        <dbReference type="EMBL" id="NEM90527.1"/>
    </source>
</evidence>
<reference evidence="2 3" key="1">
    <citation type="journal article" date="2014" name="Int. J. Syst. Evol. Microbiol.">
        <title>Description of Galbitalea soli gen. nov., sp. nov., and Frondihabitans sucicola sp. nov.</title>
        <authorList>
            <person name="Kim S.J."/>
            <person name="Lim J.M."/>
            <person name="Ahn J.H."/>
            <person name="Weon H.Y."/>
            <person name="Hamada M."/>
            <person name="Suzuki K."/>
            <person name="Ahn T.Y."/>
            <person name="Kwon S.W."/>
        </authorList>
    </citation>
    <scope>NUCLEOTIDE SEQUENCE [LARGE SCALE GENOMIC DNA]</scope>
    <source>
        <strain evidence="2 3">NBRC 108727</strain>
    </source>
</reference>
<dbReference type="EMBL" id="JAAGWZ010000001">
    <property type="protein sequence ID" value="NEM90527.1"/>
    <property type="molecule type" value="Genomic_DNA"/>
</dbReference>
<protein>
    <submittedName>
        <fullName evidence="2">Uncharacterized protein</fullName>
    </submittedName>
</protein>
<feature type="transmembrane region" description="Helical" evidence="1">
    <location>
        <begin position="28"/>
        <end position="46"/>
    </location>
</feature>
<comment type="caution">
    <text evidence="2">The sequence shown here is derived from an EMBL/GenBank/DDBJ whole genome shotgun (WGS) entry which is preliminary data.</text>
</comment>
<name>A0A7C9PM38_9MICO</name>
<dbReference type="AlphaFoldDB" id="A0A7C9PM38"/>
<accession>A0A7C9PM38</accession>
<keyword evidence="1" id="KW-0472">Membrane</keyword>
<evidence type="ECO:0000256" key="1">
    <source>
        <dbReference type="SAM" id="Phobius"/>
    </source>
</evidence>
<dbReference type="RefSeq" id="WP_163472169.1">
    <property type="nucleotide sequence ID" value="NZ_JAAGWZ010000001.1"/>
</dbReference>
<proteinExistence type="predicted"/>
<keyword evidence="3" id="KW-1185">Reference proteome</keyword>
<gene>
    <name evidence="2" type="ORF">G3T37_04065</name>
</gene>
<feature type="transmembrane region" description="Helical" evidence="1">
    <location>
        <begin position="83"/>
        <end position="100"/>
    </location>
</feature>
<keyword evidence="1" id="KW-1133">Transmembrane helix</keyword>
<evidence type="ECO:0000313" key="3">
    <source>
        <dbReference type="Proteomes" id="UP000479756"/>
    </source>
</evidence>
<organism evidence="2 3">
    <name type="scientific">Galbitalea soli</name>
    <dbReference type="NCBI Taxonomy" id="1268042"/>
    <lineage>
        <taxon>Bacteria</taxon>
        <taxon>Bacillati</taxon>
        <taxon>Actinomycetota</taxon>
        <taxon>Actinomycetes</taxon>
        <taxon>Micrococcales</taxon>
        <taxon>Microbacteriaceae</taxon>
        <taxon>Galbitalea</taxon>
    </lineage>
</organism>
<keyword evidence="1" id="KW-0812">Transmembrane</keyword>
<feature type="transmembrane region" description="Helical" evidence="1">
    <location>
        <begin position="106"/>
        <end position="127"/>
    </location>
</feature>
<sequence length="134" mass="14335">MLHTVSNDKAGITHMATDRLSYPVNKPLGGLIFVLFWVIAIVAWSLVGLSSDHATRGFIADVGLVFAFTGLAAPFLTLRQLRFALIAAALGIILFAVFGFTGLTVFVYALRIAAIFLGVMAPVYKLVGGLRVLP</sequence>